<organism evidence="2 3">
    <name type="scientific">Aquatica leii</name>
    <dbReference type="NCBI Taxonomy" id="1421715"/>
    <lineage>
        <taxon>Eukaryota</taxon>
        <taxon>Metazoa</taxon>
        <taxon>Ecdysozoa</taxon>
        <taxon>Arthropoda</taxon>
        <taxon>Hexapoda</taxon>
        <taxon>Insecta</taxon>
        <taxon>Pterygota</taxon>
        <taxon>Neoptera</taxon>
        <taxon>Endopterygota</taxon>
        <taxon>Coleoptera</taxon>
        <taxon>Polyphaga</taxon>
        <taxon>Elateriformia</taxon>
        <taxon>Elateroidea</taxon>
        <taxon>Lampyridae</taxon>
        <taxon>Luciolinae</taxon>
        <taxon>Aquatica</taxon>
    </lineage>
</organism>
<dbReference type="EMBL" id="JARPUR010000006">
    <property type="protein sequence ID" value="KAK4873994.1"/>
    <property type="molecule type" value="Genomic_DNA"/>
</dbReference>
<protein>
    <recommendedName>
        <fullName evidence="4">Sodefrin-like factor</fullName>
    </recommendedName>
</protein>
<sequence>MNKIILFVALITSGNALKCYHCESDKENGCKQESKPEEITCGNPANNYKIVCAYKAFYEPNGHHHKVISGCETIPSNSPIDTSSIHNCEDEKDENSAENAYVIMAQTPVDKSSSYCLSIFGTNNRFTYEDVL</sequence>
<dbReference type="AlphaFoldDB" id="A0AAN7PQI3"/>
<keyword evidence="3" id="KW-1185">Reference proteome</keyword>
<evidence type="ECO:0000256" key="1">
    <source>
        <dbReference type="SAM" id="SignalP"/>
    </source>
</evidence>
<dbReference type="Proteomes" id="UP001353858">
    <property type="component" value="Unassembled WGS sequence"/>
</dbReference>
<evidence type="ECO:0000313" key="2">
    <source>
        <dbReference type="EMBL" id="KAK4873994.1"/>
    </source>
</evidence>
<evidence type="ECO:0000313" key="3">
    <source>
        <dbReference type="Proteomes" id="UP001353858"/>
    </source>
</evidence>
<feature type="signal peptide" evidence="1">
    <location>
        <begin position="1"/>
        <end position="16"/>
    </location>
</feature>
<feature type="chain" id="PRO_5042945350" description="Sodefrin-like factor" evidence="1">
    <location>
        <begin position="17"/>
        <end position="132"/>
    </location>
</feature>
<keyword evidence="1" id="KW-0732">Signal</keyword>
<evidence type="ECO:0008006" key="4">
    <source>
        <dbReference type="Google" id="ProtNLM"/>
    </source>
</evidence>
<proteinExistence type="predicted"/>
<gene>
    <name evidence="2" type="ORF">RN001_013354</name>
</gene>
<reference evidence="3" key="1">
    <citation type="submission" date="2023-01" db="EMBL/GenBank/DDBJ databases">
        <title>Key to firefly adult light organ development and bioluminescence: homeobox transcription factors regulate luciferase expression and transportation to peroxisome.</title>
        <authorList>
            <person name="Fu X."/>
        </authorList>
    </citation>
    <scope>NUCLEOTIDE SEQUENCE [LARGE SCALE GENOMIC DNA]</scope>
</reference>
<name>A0AAN7PQI3_9COLE</name>
<comment type="caution">
    <text evidence="2">The sequence shown here is derived from an EMBL/GenBank/DDBJ whole genome shotgun (WGS) entry which is preliminary data.</text>
</comment>
<accession>A0AAN7PQI3</accession>